<feature type="DNA-binding region" description="H-T-H motif" evidence="4">
    <location>
        <begin position="248"/>
        <end position="267"/>
    </location>
</feature>
<dbReference type="SUPFAM" id="SSF46689">
    <property type="entry name" value="Homeodomain-like"/>
    <property type="match status" value="2"/>
</dbReference>
<evidence type="ECO:0000256" key="1">
    <source>
        <dbReference type="ARBA" id="ARBA00023015"/>
    </source>
</evidence>
<reference evidence="6" key="2">
    <citation type="submission" date="2020-09" db="EMBL/GenBank/DDBJ databases">
        <authorList>
            <person name="Sun Q."/>
            <person name="Ohkuma M."/>
        </authorList>
    </citation>
    <scope>NUCLEOTIDE SEQUENCE</scope>
    <source>
        <strain evidence="6">JCM 19831</strain>
    </source>
</reference>
<dbReference type="SUPFAM" id="SSF48498">
    <property type="entry name" value="Tetracyclin repressor-like, C-terminal domain"/>
    <property type="match status" value="1"/>
</dbReference>
<evidence type="ECO:0000313" key="6">
    <source>
        <dbReference type="EMBL" id="GGM47556.1"/>
    </source>
</evidence>
<dbReference type="Gene3D" id="1.10.357.10">
    <property type="entry name" value="Tetracycline Repressor, domain 2"/>
    <property type="match status" value="2"/>
</dbReference>
<dbReference type="PRINTS" id="PR00455">
    <property type="entry name" value="HTHTETR"/>
</dbReference>
<proteinExistence type="predicted"/>
<dbReference type="InterPro" id="IPR009057">
    <property type="entry name" value="Homeodomain-like_sf"/>
</dbReference>
<dbReference type="InterPro" id="IPR050109">
    <property type="entry name" value="HTH-type_TetR-like_transc_reg"/>
</dbReference>
<evidence type="ECO:0000256" key="2">
    <source>
        <dbReference type="ARBA" id="ARBA00023125"/>
    </source>
</evidence>
<accession>A0A917U0Z7</accession>
<evidence type="ECO:0000259" key="5">
    <source>
        <dbReference type="PROSITE" id="PS50977"/>
    </source>
</evidence>
<sequence>MHATDLAATEPPRKRPKNRKAQIALVAAELFCARGYHLVGIDEIAAAVGISGPAVYRHFPNKYAILVHATRELVTAALAACEPEPDAGDPAAVLDGLLTSMARFTVERRKVGALYQWEWRYLADEHRAEFRAALADLVLRFADPLRRLRPELSAAGAEFLVRAALSAFGSLTTHRAAAPKARTEAILHRLGWAMLRADAPSAALVRSARGAAAERAAEPPPAGLEPRRELLLAAAIRLFHRLGYHAVGMEDIGGAAGINASSVYRYFPSKADLLAAAYYRASDRLAASSAAALRSTADPRDALHRLAEAYVGFAFGESDLVSVYLAENSNLPEPDRHELRKVQRLHVEEWVRLLVQVRPGLPATEARVLVHAAINLVTDLGRAVRFTSGGGAPAFVTRLALVALDA</sequence>
<dbReference type="Proteomes" id="UP000642070">
    <property type="component" value="Unassembled WGS sequence"/>
</dbReference>
<organism evidence="6 7">
    <name type="scientific">Dactylosporangium sucinum</name>
    <dbReference type="NCBI Taxonomy" id="1424081"/>
    <lineage>
        <taxon>Bacteria</taxon>
        <taxon>Bacillati</taxon>
        <taxon>Actinomycetota</taxon>
        <taxon>Actinomycetes</taxon>
        <taxon>Micromonosporales</taxon>
        <taxon>Micromonosporaceae</taxon>
        <taxon>Dactylosporangium</taxon>
    </lineage>
</organism>
<dbReference type="InterPro" id="IPR001647">
    <property type="entry name" value="HTH_TetR"/>
</dbReference>
<dbReference type="GO" id="GO:0000976">
    <property type="term" value="F:transcription cis-regulatory region binding"/>
    <property type="evidence" value="ECO:0007669"/>
    <property type="project" value="TreeGrafter"/>
</dbReference>
<dbReference type="PANTHER" id="PTHR30055:SF234">
    <property type="entry name" value="HTH-TYPE TRANSCRIPTIONAL REGULATOR BETI"/>
    <property type="match status" value="1"/>
</dbReference>
<feature type="domain" description="HTH tetR-type" evidence="5">
    <location>
        <begin position="17"/>
        <end position="77"/>
    </location>
</feature>
<feature type="DNA-binding region" description="H-T-H motif" evidence="4">
    <location>
        <begin position="40"/>
        <end position="59"/>
    </location>
</feature>
<evidence type="ECO:0000313" key="7">
    <source>
        <dbReference type="Proteomes" id="UP000642070"/>
    </source>
</evidence>
<dbReference type="AlphaFoldDB" id="A0A917U0Z7"/>
<protein>
    <submittedName>
        <fullName evidence="6">TetR family transcriptional regulator</fullName>
    </submittedName>
</protein>
<dbReference type="PANTHER" id="PTHR30055">
    <property type="entry name" value="HTH-TYPE TRANSCRIPTIONAL REGULATOR RUTR"/>
    <property type="match status" value="1"/>
</dbReference>
<reference evidence="6" key="1">
    <citation type="journal article" date="2014" name="Int. J. Syst. Evol. Microbiol.">
        <title>Complete genome sequence of Corynebacterium casei LMG S-19264T (=DSM 44701T), isolated from a smear-ripened cheese.</title>
        <authorList>
            <consortium name="US DOE Joint Genome Institute (JGI-PGF)"/>
            <person name="Walter F."/>
            <person name="Albersmeier A."/>
            <person name="Kalinowski J."/>
            <person name="Ruckert C."/>
        </authorList>
    </citation>
    <scope>NUCLEOTIDE SEQUENCE</scope>
    <source>
        <strain evidence="6">JCM 19831</strain>
    </source>
</reference>
<dbReference type="GO" id="GO:0003700">
    <property type="term" value="F:DNA-binding transcription factor activity"/>
    <property type="evidence" value="ECO:0007669"/>
    <property type="project" value="TreeGrafter"/>
</dbReference>
<keyword evidence="2 4" id="KW-0238">DNA-binding</keyword>
<dbReference type="Pfam" id="PF00440">
    <property type="entry name" value="TetR_N"/>
    <property type="match status" value="2"/>
</dbReference>
<evidence type="ECO:0000256" key="4">
    <source>
        <dbReference type="PROSITE-ProRule" id="PRU00335"/>
    </source>
</evidence>
<dbReference type="Gene3D" id="1.10.10.60">
    <property type="entry name" value="Homeodomain-like"/>
    <property type="match status" value="2"/>
</dbReference>
<dbReference type="RefSeq" id="WP_190252973.1">
    <property type="nucleotide sequence ID" value="NZ_BMPI01000029.1"/>
</dbReference>
<dbReference type="EMBL" id="BMPI01000029">
    <property type="protein sequence ID" value="GGM47556.1"/>
    <property type="molecule type" value="Genomic_DNA"/>
</dbReference>
<dbReference type="InterPro" id="IPR036271">
    <property type="entry name" value="Tet_transcr_reg_TetR-rel_C_sf"/>
</dbReference>
<keyword evidence="7" id="KW-1185">Reference proteome</keyword>
<comment type="caution">
    <text evidence="6">The sequence shown here is derived from an EMBL/GenBank/DDBJ whole genome shotgun (WGS) entry which is preliminary data.</text>
</comment>
<evidence type="ECO:0000256" key="3">
    <source>
        <dbReference type="ARBA" id="ARBA00023163"/>
    </source>
</evidence>
<dbReference type="PROSITE" id="PS50977">
    <property type="entry name" value="HTH_TETR_2"/>
    <property type="match status" value="2"/>
</dbReference>
<name>A0A917U0Z7_9ACTN</name>
<feature type="domain" description="HTH tetR-type" evidence="5">
    <location>
        <begin position="225"/>
        <end position="285"/>
    </location>
</feature>
<keyword evidence="1" id="KW-0805">Transcription regulation</keyword>
<keyword evidence="3" id="KW-0804">Transcription</keyword>
<gene>
    <name evidence="6" type="ORF">GCM10007977_056470</name>
</gene>